<evidence type="ECO:0000313" key="2">
    <source>
        <dbReference type="EMBL" id="MFB8771146.1"/>
    </source>
</evidence>
<protein>
    <submittedName>
        <fullName evidence="2">YbdD/YjiX family protein</fullName>
    </submittedName>
</protein>
<dbReference type="InterPro" id="IPR007423">
    <property type="entry name" value="Sel_put"/>
</dbReference>
<gene>
    <name evidence="2" type="ORF">VSS16_00025</name>
</gene>
<feature type="region of interest" description="Disordered" evidence="1">
    <location>
        <begin position="31"/>
        <end position="52"/>
    </location>
</feature>
<dbReference type="RefSeq" id="WP_376730228.1">
    <property type="nucleotide sequence ID" value="NZ_JAYMRP010000001.1"/>
</dbReference>
<comment type="caution">
    <text evidence="2">The sequence shown here is derived from an EMBL/GenBank/DDBJ whole genome shotgun (WGS) entry which is preliminary data.</text>
</comment>
<keyword evidence="3" id="KW-1185">Reference proteome</keyword>
<dbReference type="Proteomes" id="UP001585080">
    <property type="component" value="Unassembled WGS sequence"/>
</dbReference>
<name>A0ABV5E2T1_9ACTN</name>
<evidence type="ECO:0000313" key="3">
    <source>
        <dbReference type="Proteomes" id="UP001585080"/>
    </source>
</evidence>
<evidence type="ECO:0000256" key="1">
    <source>
        <dbReference type="SAM" id="MobiDB-lite"/>
    </source>
</evidence>
<proteinExistence type="predicted"/>
<reference evidence="2 3" key="1">
    <citation type="submission" date="2024-01" db="EMBL/GenBank/DDBJ databases">
        <title>Genome mining of biosynthetic gene clusters to explore secondary metabolites of Streptomyces sp.</title>
        <authorList>
            <person name="Baig A."/>
            <person name="Ajitkumar Shintre N."/>
            <person name="Kumar H."/>
            <person name="Anbarasu A."/>
            <person name="Ramaiah S."/>
        </authorList>
    </citation>
    <scope>NUCLEOTIDE SEQUENCE [LARGE SCALE GENOMIC DNA]</scope>
    <source>
        <strain evidence="2 3">A57</strain>
    </source>
</reference>
<dbReference type="Pfam" id="PF04328">
    <property type="entry name" value="Sel_put"/>
    <property type="match status" value="1"/>
</dbReference>
<dbReference type="EMBL" id="JAYMRP010000001">
    <property type="protein sequence ID" value="MFB8771146.1"/>
    <property type="molecule type" value="Genomic_DNA"/>
</dbReference>
<feature type="compositionally biased region" description="Basic and acidic residues" evidence="1">
    <location>
        <begin position="42"/>
        <end position="52"/>
    </location>
</feature>
<organism evidence="2 3">
    <name type="scientific">Streptomyces broussonetiae</name>
    <dbReference type="NCBI Taxonomy" id="2686304"/>
    <lineage>
        <taxon>Bacteria</taxon>
        <taxon>Bacillati</taxon>
        <taxon>Actinomycetota</taxon>
        <taxon>Actinomycetes</taxon>
        <taxon>Kitasatosporales</taxon>
        <taxon>Streptomycetaceae</taxon>
        <taxon>Streptomyces</taxon>
    </lineage>
</organism>
<accession>A0ABV5E2T1</accession>
<sequence>MSVVRRALATVLWYAREVTGETEYERYCARHRSHHPDAPPPTRREYQRLRTQRRECEAPSRCC</sequence>